<protein>
    <submittedName>
        <fullName evidence="1">Spermidine synthase</fullName>
    </submittedName>
</protein>
<gene>
    <name evidence="1" type="ORF">AB5J50_22225</name>
</gene>
<dbReference type="SUPFAM" id="SSF53335">
    <property type="entry name" value="S-adenosyl-L-methionine-dependent methyltransferases"/>
    <property type="match status" value="1"/>
</dbReference>
<dbReference type="RefSeq" id="WP_369260158.1">
    <property type="nucleotide sequence ID" value="NZ_CP163440.1"/>
</dbReference>
<dbReference type="Gene3D" id="3.40.50.150">
    <property type="entry name" value="Vaccinia Virus protein VP39"/>
    <property type="match status" value="1"/>
</dbReference>
<evidence type="ECO:0000313" key="1">
    <source>
        <dbReference type="EMBL" id="XDQ63319.1"/>
    </source>
</evidence>
<dbReference type="InterPro" id="IPR029063">
    <property type="entry name" value="SAM-dependent_MTases_sf"/>
</dbReference>
<organism evidence="1">
    <name type="scientific">Streptomyces sp. R35</name>
    <dbReference type="NCBI Taxonomy" id="3238630"/>
    <lineage>
        <taxon>Bacteria</taxon>
        <taxon>Bacillati</taxon>
        <taxon>Actinomycetota</taxon>
        <taxon>Actinomycetes</taxon>
        <taxon>Kitasatosporales</taxon>
        <taxon>Streptomycetaceae</taxon>
        <taxon>Streptomyces</taxon>
    </lineage>
</organism>
<accession>A0AB39SD69</accession>
<dbReference type="AlphaFoldDB" id="A0AB39SD69"/>
<sequence>MSARFEEIDWRATPMGEISLRRRRDPVSGEDVYEVKLGDEYLMSSLFTAGEVELARLGLAELPDGPLDVAVGGLGLGYTARAALDDPRVRSLIVVDALAEVIDWHRRGLVPLGAGLVSDSRCRLVRGDFFAMAAGSAAAGGPVPADGAEVGGPVPAGGTARGVGAAPRGLDPETPGRRFHAILLDVDHSPRHVLHPGHAALYRPAGLTALAELLHPGGVFALWSNDPPDEEFGSVLAEVFTETAAHVVDFDNPLQGGTAANTVYIARRHDG</sequence>
<reference evidence="1" key="1">
    <citation type="submission" date="2024-07" db="EMBL/GenBank/DDBJ databases">
        <authorList>
            <person name="Yu S.T."/>
        </authorList>
    </citation>
    <scope>NUCLEOTIDE SEQUENCE</scope>
    <source>
        <strain evidence="1">R35</strain>
    </source>
</reference>
<proteinExistence type="predicted"/>
<name>A0AB39SD69_9ACTN</name>
<dbReference type="EMBL" id="CP163440">
    <property type="protein sequence ID" value="XDQ63319.1"/>
    <property type="molecule type" value="Genomic_DNA"/>
</dbReference>